<feature type="chain" id="PRO_5021727214" description="3-keto-alpha-glucoside-1,2-lyase/3-keto-2-hydroxy-glucal hydratase domain-containing protein" evidence="1">
    <location>
        <begin position="31"/>
        <end position="235"/>
    </location>
</feature>
<keyword evidence="4" id="KW-1185">Reference proteome</keyword>
<name>A0A518F0J1_9BACT</name>
<dbReference type="AlphaFoldDB" id="A0A518F0J1"/>
<reference evidence="3 4" key="1">
    <citation type="submission" date="2019-02" db="EMBL/GenBank/DDBJ databases">
        <title>Deep-cultivation of Planctomycetes and their phenomic and genomic characterization uncovers novel biology.</title>
        <authorList>
            <person name="Wiegand S."/>
            <person name="Jogler M."/>
            <person name="Boedeker C."/>
            <person name="Pinto D."/>
            <person name="Vollmers J."/>
            <person name="Rivas-Marin E."/>
            <person name="Kohn T."/>
            <person name="Peeters S.H."/>
            <person name="Heuer A."/>
            <person name="Rast P."/>
            <person name="Oberbeckmann S."/>
            <person name="Bunk B."/>
            <person name="Jeske O."/>
            <person name="Meyerdierks A."/>
            <person name="Storesund J.E."/>
            <person name="Kallscheuer N."/>
            <person name="Luecker S."/>
            <person name="Lage O.M."/>
            <person name="Pohl T."/>
            <person name="Merkel B.J."/>
            <person name="Hornburger P."/>
            <person name="Mueller R.-W."/>
            <person name="Bruemmer F."/>
            <person name="Labrenz M."/>
            <person name="Spormann A.M."/>
            <person name="Op den Camp H."/>
            <person name="Overmann J."/>
            <person name="Amann R."/>
            <person name="Jetten M.S.M."/>
            <person name="Mascher T."/>
            <person name="Medema M.H."/>
            <person name="Devos D.P."/>
            <person name="Kaster A.-K."/>
            <person name="Ovreas L."/>
            <person name="Rohde M."/>
            <person name="Galperin M.Y."/>
            <person name="Jogler C."/>
        </authorList>
    </citation>
    <scope>NUCLEOTIDE SEQUENCE [LARGE SCALE GENOMIC DNA]</scope>
    <source>
        <strain evidence="3 4">Poly30</strain>
    </source>
</reference>
<gene>
    <name evidence="3" type="ORF">Poly30_54140</name>
</gene>
<keyword evidence="1" id="KW-0732">Signal</keyword>
<evidence type="ECO:0000256" key="1">
    <source>
        <dbReference type="SAM" id="SignalP"/>
    </source>
</evidence>
<dbReference type="RefSeq" id="WP_145204981.1">
    <property type="nucleotide sequence ID" value="NZ_CP036434.1"/>
</dbReference>
<feature type="domain" description="3-keto-alpha-glucoside-1,2-lyase/3-keto-2-hydroxy-glucal hydratase" evidence="2">
    <location>
        <begin position="37"/>
        <end position="232"/>
    </location>
</feature>
<dbReference type="Pfam" id="PF06439">
    <property type="entry name" value="3keto-disac_hyd"/>
    <property type="match status" value="1"/>
</dbReference>
<dbReference type="GO" id="GO:0016787">
    <property type="term" value="F:hydrolase activity"/>
    <property type="evidence" value="ECO:0007669"/>
    <property type="project" value="InterPro"/>
</dbReference>
<dbReference type="InterPro" id="IPR010496">
    <property type="entry name" value="AL/BT2_dom"/>
</dbReference>
<feature type="signal peptide" evidence="1">
    <location>
        <begin position="1"/>
        <end position="30"/>
    </location>
</feature>
<evidence type="ECO:0000313" key="3">
    <source>
        <dbReference type="EMBL" id="QDV09854.1"/>
    </source>
</evidence>
<dbReference type="Proteomes" id="UP000320390">
    <property type="component" value="Chromosome"/>
</dbReference>
<evidence type="ECO:0000259" key="2">
    <source>
        <dbReference type="Pfam" id="PF06439"/>
    </source>
</evidence>
<dbReference type="OrthoDB" id="259356at2"/>
<accession>A0A518F0J1</accession>
<sequence precursor="true">MFISQLSASFRTLLGALCVIVAASGLGSCASTSTIPFNGENLDGWHTDIPDADGGAEVAASFGVEDGMLKSYGTPEGHLITDGIYRDYRLTVEYRFPGEPGNCGILVHCSTPRRLYGMFPASIECQLNSGHAGDFWCIGETISTPDMEKRRNPDPSTWGGEKGQSRRILNLTDDSENPVGEWNTMVIECRGDTIDIWVNGDHVNSGYDCTASEGQIAVQAEGVPCDFRKIELEPL</sequence>
<dbReference type="Gene3D" id="2.60.120.560">
    <property type="entry name" value="Exo-inulinase, domain 1"/>
    <property type="match status" value="1"/>
</dbReference>
<protein>
    <recommendedName>
        <fullName evidence="2">3-keto-alpha-glucoside-1,2-lyase/3-keto-2-hydroxy-glucal hydratase domain-containing protein</fullName>
    </recommendedName>
</protein>
<organism evidence="3 4">
    <name type="scientific">Saltatorellus ferox</name>
    <dbReference type="NCBI Taxonomy" id="2528018"/>
    <lineage>
        <taxon>Bacteria</taxon>
        <taxon>Pseudomonadati</taxon>
        <taxon>Planctomycetota</taxon>
        <taxon>Planctomycetia</taxon>
        <taxon>Planctomycetia incertae sedis</taxon>
        <taxon>Saltatorellus</taxon>
    </lineage>
</organism>
<proteinExistence type="predicted"/>
<evidence type="ECO:0000313" key="4">
    <source>
        <dbReference type="Proteomes" id="UP000320390"/>
    </source>
</evidence>
<dbReference type="EMBL" id="CP036434">
    <property type="protein sequence ID" value="QDV09854.1"/>
    <property type="molecule type" value="Genomic_DNA"/>
</dbReference>